<dbReference type="EMBL" id="AXCW01000555">
    <property type="protein sequence ID" value="EYR61783.1"/>
    <property type="molecule type" value="Genomic_DNA"/>
</dbReference>
<name>A0A021VKZ6_9CELL</name>
<evidence type="ECO:0000313" key="2">
    <source>
        <dbReference type="Proteomes" id="UP000019753"/>
    </source>
</evidence>
<accession>A0A021VKZ6</accession>
<reference evidence="1 2" key="1">
    <citation type="submission" date="2014-01" db="EMBL/GenBank/DDBJ databases">
        <title>Actinotalea ferrariae CF5-4.</title>
        <authorList>
            <person name="Chen F."/>
            <person name="Li Y."/>
            <person name="Wang G."/>
        </authorList>
    </citation>
    <scope>NUCLEOTIDE SEQUENCE [LARGE SCALE GENOMIC DNA]</scope>
    <source>
        <strain evidence="1 2">CF5-4</strain>
    </source>
</reference>
<protein>
    <submittedName>
        <fullName evidence="1">Uncharacterized protein</fullName>
    </submittedName>
</protein>
<dbReference type="RefSeq" id="WP_245612675.1">
    <property type="nucleotide sequence ID" value="NZ_AXCW01000555.1"/>
</dbReference>
<dbReference type="Proteomes" id="UP000019753">
    <property type="component" value="Unassembled WGS sequence"/>
</dbReference>
<evidence type="ECO:0000313" key="1">
    <source>
        <dbReference type="EMBL" id="EYR61783.1"/>
    </source>
</evidence>
<organism evidence="1 2">
    <name type="scientific">Actinotalea ferrariae CF5-4</name>
    <dbReference type="NCBI Taxonomy" id="948458"/>
    <lineage>
        <taxon>Bacteria</taxon>
        <taxon>Bacillati</taxon>
        <taxon>Actinomycetota</taxon>
        <taxon>Actinomycetes</taxon>
        <taxon>Micrococcales</taxon>
        <taxon>Cellulomonadaceae</taxon>
        <taxon>Actinotalea</taxon>
    </lineage>
</organism>
<feature type="non-terminal residue" evidence="1">
    <location>
        <position position="188"/>
    </location>
</feature>
<proteinExistence type="predicted"/>
<keyword evidence="2" id="KW-1185">Reference proteome</keyword>
<gene>
    <name evidence="1" type="ORF">N866_16780</name>
</gene>
<sequence length="188" mass="18543">SARLVLQNPGATAVTVGLDLWGPAGPVELAGAPEFLVPPGQERVVLLEGLAAEERRLVVRVTASGGLVTAHLQDSALRGVVPAGVDQVVPGAGPGTRQVLTGVLVPETAPGTVDTAQLRLLAPDESTTASVALLGPDGPVALPGLAEVRLDAGAVLDVPLAGLPPGVWTVVVDAPSPVVAGALVTSGA</sequence>
<dbReference type="AlphaFoldDB" id="A0A021VKZ6"/>
<comment type="caution">
    <text evidence="1">The sequence shown here is derived from an EMBL/GenBank/DDBJ whole genome shotgun (WGS) entry which is preliminary data.</text>
</comment>
<dbReference type="InterPro" id="IPR043777">
    <property type="entry name" value="DUF5719"/>
</dbReference>
<dbReference type="Pfam" id="PF18986">
    <property type="entry name" value="DUF5719"/>
    <property type="match status" value="1"/>
</dbReference>
<feature type="non-terminal residue" evidence="1">
    <location>
        <position position="1"/>
    </location>
</feature>